<protein>
    <submittedName>
        <fullName evidence="2">Uncharacterized protein</fullName>
    </submittedName>
</protein>
<feature type="compositionally biased region" description="Polar residues" evidence="1">
    <location>
        <begin position="178"/>
        <end position="190"/>
    </location>
</feature>
<dbReference type="EMBL" id="CP144754">
    <property type="protein sequence ID" value="WVZ96814.1"/>
    <property type="molecule type" value="Genomic_DNA"/>
</dbReference>
<accession>A0AAQ3USJ1</accession>
<dbReference type="Pfam" id="PF15365">
    <property type="entry name" value="PNRC"/>
    <property type="match status" value="1"/>
</dbReference>
<evidence type="ECO:0000313" key="3">
    <source>
        <dbReference type="Proteomes" id="UP001341281"/>
    </source>
</evidence>
<feature type="region of interest" description="Disordered" evidence="1">
    <location>
        <begin position="44"/>
        <end position="219"/>
    </location>
</feature>
<feature type="compositionally biased region" description="Basic and acidic residues" evidence="1">
    <location>
        <begin position="56"/>
        <end position="68"/>
    </location>
</feature>
<feature type="compositionally biased region" description="Basic and acidic residues" evidence="1">
    <location>
        <begin position="83"/>
        <end position="95"/>
    </location>
</feature>
<reference evidence="2 3" key="1">
    <citation type="submission" date="2024-02" db="EMBL/GenBank/DDBJ databases">
        <title>High-quality chromosome-scale genome assembly of Pensacola bahiagrass (Paspalum notatum Flugge var. saurae).</title>
        <authorList>
            <person name="Vega J.M."/>
            <person name="Podio M."/>
            <person name="Orjuela J."/>
            <person name="Siena L.A."/>
            <person name="Pessino S.C."/>
            <person name="Combes M.C."/>
            <person name="Mariac C."/>
            <person name="Albertini E."/>
            <person name="Pupilli F."/>
            <person name="Ortiz J.P.A."/>
            <person name="Leblanc O."/>
        </authorList>
    </citation>
    <scope>NUCLEOTIDE SEQUENCE [LARGE SCALE GENOMIC DNA]</scope>
    <source>
        <strain evidence="2">R1</strain>
        <tissue evidence="2">Leaf</tissue>
    </source>
</reference>
<keyword evidence="3" id="KW-1185">Reference proteome</keyword>
<dbReference type="GO" id="GO:0016071">
    <property type="term" value="P:mRNA metabolic process"/>
    <property type="evidence" value="ECO:0007669"/>
    <property type="project" value="UniProtKB-ARBA"/>
</dbReference>
<dbReference type="AlphaFoldDB" id="A0AAQ3USJ1"/>
<sequence>MAIRAARVHLATAHASLPALLPTPAKSSMLPLLAPSCVLILPMSPPKTTPSPSKGSRADAEGRWDVRKSGIIQSPTKSQLKPGRADAVERWDAHKIRPSGIPMSPWSWSQRSWDSRSSSFASSSSSHGAPTSRASSSDARWDSNKRAINRSPSSAERWDAHKKPRPPPAEELHGGESDTGSNDDMPQPQKQEMYAGPAFLASPEPSKLPMPTLFMVRTA</sequence>
<feature type="compositionally biased region" description="Low complexity" evidence="1">
    <location>
        <begin position="104"/>
        <end position="138"/>
    </location>
</feature>
<gene>
    <name evidence="2" type="ORF">U9M48_042403</name>
</gene>
<evidence type="ECO:0000256" key="1">
    <source>
        <dbReference type="SAM" id="MobiDB-lite"/>
    </source>
</evidence>
<dbReference type="PANTHER" id="PTHR35361:SF1">
    <property type="entry name" value="OS08G0443700 PROTEIN"/>
    <property type="match status" value="1"/>
</dbReference>
<dbReference type="InterPro" id="IPR028322">
    <property type="entry name" value="PNRC-like_rgn"/>
</dbReference>
<evidence type="ECO:0000313" key="2">
    <source>
        <dbReference type="EMBL" id="WVZ96814.1"/>
    </source>
</evidence>
<organism evidence="2 3">
    <name type="scientific">Paspalum notatum var. saurae</name>
    <dbReference type="NCBI Taxonomy" id="547442"/>
    <lineage>
        <taxon>Eukaryota</taxon>
        <taxon>Viridiplantae</taxon>
        <taxon>Streptophyta</taxon>
        <taxon>Embryophyta</taxon>
        <taxon>Tracheophyta</taxon>
        <taxon>Spermatophyta</taxon>
        <taxon>Magnoliopsida</taxon>
        <taxon>Liliopsida</taxon>
        <taxon>Poales</taxon>
        <taxon>Poaceae</taxon>
        <taxon>PACMAD clade</taxon>
        <taxon>Panicoideae</taxon>
        <taxon>Andropogonodae</taxon>
        <taxon>Paspaleae</taxon>
        <taxon>Paspalinae</taxon>
        <taxon>Paspalum</taxon>
    </lineage>
</organism>
<dbReference type="Proteomes" id="UP001341281">
    <property type="component" value="Chromosome 10"/>
</dbReference>
<name>A0AAQ3USJ1_PASNO</name>
<dbReference type="PANTHER" id="PTHR35361">
    <property type="entry name" value="OS08G0443700 PROTEIN"/>
    <property type="match status" value="1"/>
</dbReference>
<proteinExistence type="predicted"/>